<dbReference type="EMBL" id="JBHLZU010000020">
    <property type="protein sequence ID" value="MFB9907442.1"/>
    <property type="molecule type" value="Genomic_DNA"/>
</dbReference>
<accession>A0ABV6A2Q2</accession>
<protein>
    <submittedName>
        <fullName evidence="3">DUF3592 domain-containing protein</fullName>
    </submittedName>
</protein>
<dbReference type="Proteomes" id="UP001589693">
    <property type="component" value="Unassembled WGS sequence"/>
</dbReference>
<comment type="caution">
    <text evidence="3">The sequence shown here is derived from an EMBL/GenBank/DDBJ whole genome shotgun (WGS) entry which is preliminary data.</text>
</comment>
<feature type="transmembrane region" description="Helical" evidence="2">
    <location>
        <begin position="21"/>
        <end position="42"/>
    </location>
</feature>
<proteinExistence type="predicted"/>
<keyword evidence="2" id="KW-0812">Transmembrane</keyword>
<dbReference type="RefSeq" id="WP_377857540.1">
    <property type="nucleotide sequence ID" value="NZ_JBHLZU010000020.1"/>
</dbReference>
<evidence type="ECO:0000256" key="2">
    <source>
        <dbReference type="SAM" id="Phobius"/>
    </source>
</evidence>
<gene>
    <name evidence="3" type="ORF">ACFFQA_26200</name>
</gene>
<organism evidence="3 4">
    <name type="scientific">Allokutzneria oryzae</name>
    <dbReference type="NCBI Taxonomy" id="1378989"/>
    <lineage>
        <taxon>Bacteria</taxon>
        <taxon>Bacillati</taxon>
        <taxon>Actinomycetota</taxon>
        <taxon>Actinomycetes</taxon>
        <taxon>Pseudonocardiales</taxon>
        <taxon>Pseudonocardiaceae</taxon>
        <taxon>Allokutzneria</taxon>
    </lineage>
</organism>
<reference evidence="3 4" key="1">
    <citation type="submission" date="2024-09" db="EMBL/GenBank/DDBJ databases">
        <authorList>
            <person name="Sun Q."/>
            <person name="Mori K."/>
        </authorList>
    </citation>
    <scope>NUCLEOTIDE SEQUENCE [LARGE SCALE GENOMIC DNA]</scope>
    <source>
        <strain evidence="3 4">TBRC 7907</strain>
    </source>
</reference>
<feature type="transmembrane region" description="Helical" evidence="2">
    <location>
        <begin position="126"/>
        <end position="147"/>
    </location>
</feature>
<keyword evidence="2" id="KW-0472">Membrane</keyword>
<keyword evidence="4" id="KW-1185">Reference proteome</keyword>
<keyword evidence="2" id="KW-1133">Transmembrane helix</keyword>
<name>A0ABV6A2Q2_9PSEU</name>
<evidence type="ECO:0000256" key="1">
    <source>
        <dbReference type="SAM" id="MobiDB-lite"/>
    </source>
</evidence>
<sequence>MNPISSPPQRLLDIRAVRHGLATALLVLVVCAAIGAISLSAYTSARARMDTFSARAVGEVTAVHDYTVQVRWALPDGRQVTAPVELAVTAPEPGTRTEIAYDPTAPENAAIPGAALLAQADRGASGITFGAVVAVVVIGVTLGLVLVRARLRGREPRKLLVRRVRVQKGLLARSWLETESGPQRWIPVYFDPVLVRMPSPVEVTAYGDPRDDRLVAVEFDGTVLYPSGATARTEPAGRRTDNPATPGDDAAERARAAGTVLRQLRADGALIVPAPLVGLFWSYLDVGGFPVWLGATLITAALALWWAAIRGSDPS</sequence>
<feature type="region of interest" description="Disordered" evidence="1">
    <location>
        <begin position="229"/>
        <end position="251"/>
    </location>
</feature>
<feature type="transmembrane region" description="Helical" evidence="2">
    <location>
        <begin position="289"/>
        <end position="309"/>
    </location>
</feature>
<evidence type="ECO:0000313" key="3">
    <source>
        <dbReference type="EMBL" id="MFB9907442.1"/>
    </source>
</evidence>
<evidence type="ECO:0000313" key="4">
    <source>
        <dbReference type="Proteomes" id="UP001589693"/>
    </source>
</evidence>